<dbReference type="InterPro" id="IPR036388">
    <property type="entry name" value="WH-like_DNA-bd_sf"/>
</dbReference>
<dbReference type="GO" id="GO:0006950">
    <property type="term" value="P:response to stress"/>
    <property type="evidence" value="ECO:0007669"/>
    <property type="project" value="TreeGrafter"/>
</dbReference>
<dbReference type="SUPFAM" id="SSF46785">
    <property type="entry name" value="Winged helix' DNA-binding domain"/>
    <property type="match status" value="1"/>
</dbReference>
<dbReference type="PANTHER" id="PTHR33164">
    <property type="entry name" value="TRANSCRIPTIONAL REGULATOR, MARR FAMILY"/>
    <property type="match status" value="1"/>
</dbReference>
<dbReference type="Gene3D" id="1.10.10.10">
    <property type="entry name" value="Winged helix-like DNA-binding domain superfamily/Winged helix DNA-binding domain"/>
    <property type="match status" value="1"/>
</dbReference>
<reference evidence="2 3" key="1">
    <citation type="submission" date="2016-10" db="EMBL/GenBank/DDBJ databases">
        <authorList>
            <person name="de Groot N.N."/>
        </authorList>
    </citation>
    <scope>NUCLEOTIDE SEQUENCE [LARGE SCALE GENOMIC DNA]</scope>
    <source>
        <strain evidence="2 3">A52C2</strain>
    </source>
</reference>
<proteinExistence type="predicted"/>
<accession>A0A1H9LCR0</accession>
<dbReference type="InterPro" id="IPR000835">
    <property type="entry name" value="HTH_MarR-typ"/>
</dbReference>
<organism evidence="2 3">
    <name type="scientific">Faunimonas pinastri</name>
    <dbReference type="NCBI Taxonomy" id="1855383"/>
    <lineage>
        <taxon>Bacteria</taxon>
        <taxon>Pseudomonadati</taxon>
        <taxon>Pseudomonadota</taxon>
        <taxon>Alphaproteobacteria</taxon>
        <taxon>Hyphomicrobiales</taxon>
        <taxon>Afifellaceae</taxon>
        <taxon>Faunimonas</taxon>
    </lineage>
</organism>
<dbReference type="Pfam" id="PF12802">
    <property type="entry name" value="MarR_2"/>
    <property type="match status" value="1"/>
</dbReference>
<dbReference type="OrthoDB" id="511972at2"/>
<evidence type="ECO:0000259" key="1">
    <source>
        <dbReference type="PROSITE" id="PS50995"/>
    </source>
</evidence>
<sequence>MRKVPEAGEGKRGEGGYLGYLLRQAAAAYRNRAERALSDLGLTQPQFSVLTMVTAYPGLSNADVARLSLLTPQTANVIVVNLEKSGAIRRTPHAVHGRIQQIEVTEHGAALLAVARERIQALEGELTDDMPPDEERIVRKWLVGVAEGG</sequence>
<name>A0A1H9LCR0_9HYPH</name>
<dbReference type="STRING" id="1855383.SAMN05216548_11144"/>
<protein>
    <submittedName>
        <fullName evidence="2">DNA-binding transcriptional regulator, MarR family</fullName>
    </submittedName>
</protein>
<dbReference type="PROSITE" id="PS50995">
    <property type="entry name" value="HTH_MARR_2"/>
    <property type="match status" value="1"/>
</dbReference>
<dbReference type="SMART" id="SM00347">
    <property type="entry name" value="HTH_MARR"/>
    <property type="match status" value="1"/>
</dbReference>
<keyword evidence="3" id="KW-1185">Reference proteome</keyword>
<feature type="domain" description="HTH marR-type" evidence="1">
    <location>
        <begin position="15"/>
        <end position="147"/>
    </location>
</feature>
<dbReference type="InterPro" id="IPR036390">
    <property type="entry name" value="WH_DNA-bd_sf"/>
</dbReference>
<dbReference type="AlphaFoldDB" id="A0A1H9LCR0"/>
<dbReference type="InterPro" id="IPR039422">
    <property type="entry name" value="MarR/SlyA-like"/>
</dbReference>
<keyword evidence="2" id="KW-0238">DNA-binding</keyword>
<gene>
    <name evidence="2" type="ORF">SAMN05216548_11144</name>
</gene>
<dbReference type="GO" id="GO:0003700">
    <property type="term" value="F:DNA-binding transcription factor activity"/>
    <property type="evidence" value="ECO:0007669"/>
    <property type="project" value="InterPro"/>
</dbReference>
<dbReference type="Proteomes" id="UP000199647">
    <property type="component" value="Unassembled WGS sequence"/>
</dbReference>
<evidence type="ECO:0000313" key="2">
    <source>
        <dbReference type="EMBL" id="SER08945.1"/>
    </source>
</evidence>
<dbReference type="GO" id="GO:0003677">
    <property type="term" value="F:DNA binding"/>
    <property type="evidence" value="ECO:0007669"/>
    <property type="project" value="UniProtKB-KW"/>
</dbReference>
<dbReference type="EMBL" id="FOFG01000011">
    <property type="protein sequence ID" value="SER08945.1"/>
    <property type="molecule type" value="Genomic_DNA"/>
</dbReference>
<dbReference type="PANTHER" id="PTHR33164:SF43">
    <property type="entry name" value="HTH-TYPE TRANSCRIPTIONAL REPRESSOR YETL"/>
    <property type="match status" value="1"/>
</dbReference>
<evidence type="ECO:0000313" key="3">
    <source>
        <dbReference type="Proteomes" id="UP000199647"/>
    </source>
</evidence>
<dbReference type="RefSeq" id="WP_092497712.1">
    <property type="nucleotide sequence ID" value="NZ_FOFG01000011.1"/>
</dbReference>